<dbReference type="STRING" id="1807.MOBUDSM44075_02383"/>
<dbReference type="RefSeq" id="WP_046364127.1">
    <property type="nucleotide sequence ID" value="NZ_LAUZ02000006.1"/>
</dbReference>
<proteinExistence type="predicted"/>
<sequence>MDDNRSREPQATAADLRGVLTEVVSEREPDPDNGLFHGGGMCQAAAVHMRHHQLTVSPLPIVDAVVALA</sequence>
<dbReference type="AlphaFoldDB" id="A0A0M2K0Z4"/>
<organism evidence="1 2">
    <name type="scientific">Mycolicibacterium obuense</name>
    <dbReference type="NCBI Taxonomy" id="1807"/>
    <lineage>
        <taxon>Bacteria</taxon>
        <taxon>Bacillati</taxon>
        <taxon>Actinomycetota</taxon>
        <taxon>Actinomycetes</taxon>
        <taxon>Mycobacteriales</taxon>
        <taxon>Mycobacteriaceae</taxon>
        <taxon>Mycolicibacterium</taxon>
    </lineage>
</organism>
<keyword evidence="2" id="KW-1185">Reference proteome</keyword>
<reference evidence="1 2" key="1">
    <citation type="journal article" date="2015" name="Genome Announc.">
        <title>Draft Genome Sequence of Mycobacterium obuense Strain UC1, Isolated from Patient Sputum.</title>
        <authorList>
            <person name="Greninger A.L."/>
            <person name="Cunningham G."/>
            <person name="Hsu E.D."/>
            <person name="Yu J.M."/>
            <person name="Chiu C.Y."/>
            <person name="Miller S."/>
        </authorList>
    </citation>
    <scope>NUCLEOTIDE SEQUENCE [LARGE SCALE GENOMIC DNA]</scope>
    <source>
        <strain evidence="1 2">UC1</strain>
    </source>
</reference>
<name>A0A0M2K0Z4_9MYCO</name>
<evidence type="ECO:0000313" key="1">
    <source>
        <dbReference type="EMBL" id="KKF00863.1"/>
    </source>
</evidence>
<dbReference type="EMBL" id="LAUZ02000006">
    <property type="protein sequence ID" value="KKF00863.1"/>
    <property type="molecule type" value="Genomic_DNA"/>
</dbReference>
<protein>
    <submittedName>
        <fullName evidence="1">Uncharacterized protein</fullName>
    </submittedName>
</protein>
<dbReference type="Proteomes" id="UP000034150">
    <property type="component" value="Unassembled WGS sequence"/>
</dbReference>
<gene>
    <name evidence="1" type="ORF">WN67_16505</name>
</gene>
<accession>A0A0M2K0Z4</accession>
<evidence type="ECO:0000313" key="2">
    <source>
        <dbReference type="Proteomes" id="UP000034150"/>
    </source>
</evidence>
<comment type="caution">
    <text evidence="1">The sequence shown here is derived from an EMBL/GenBank/DDBJ whole genome shotgun (WGS) entry which is preliminary data.</text>
</comment>
<dbReference type="PATRIC" id="fig|1807.13.peg.828"/>